<dbReference type="InterPro" id="IPR002151">
    <property type="entry name" value="Kinesin_light"/>
</dbReference>
<sequence length="104" mass="11771">MTLRIVDELFLVSEGKLWGRWREKEPVVGRAWGLRKSMLGEKHPGTIKSIAGLATTYHALGRYDEAEPLVVQAQDLQREALGEKHPDTIRSMADLATTYRTHTL</sequence>
<evidence type="ECO:0008006" key="7">
    <source>
        <dbReference type="Google" id="ProtNLM"/>
    </source>
</evidence>
<evidence type="ECO:0000256" key="3">
    <source>
        <dbReference type="ARBA" id="ARBA00022737"/>
    </source>
</evidence>
<proteinExistence type="predicted"/>
<comment type="subcellular location">
    <subcellularLocation>
        <location evidence="1">Cytoplasm</location>
    </subcellularLocation>
</comment>
<dbReference type="EMBL" id="CABFNP030001320">
    <property type="protein sequence ID" value="CAI6099492.1"/>
    <property type="molecule type" value="Genomic_DNA"/>
</dbReference>
<accession>A0AA35VLT1</accession>
<keyword evidence="4" id="KW-0802">TPR repeat</keyword>
<dbReference type="GO" id="GO:0019894">
    <property type="term" value="F:kinesin binding"/>
    <property type="evidence" value="ECO:0007669"/>
    <property type="project" value="TreeGrafter"/>
</dbReference>
<dbReference type="PANTHER" id="PTHR45783">
    <property type="entry name" value="KINESIN LIGHT CHAIN"/>
    <property type="match status" value="1"/>
</dbReference>
<keyword evidence="2" id="KW-0963">Cytoplasm</keyword>
<evidence type="ECO:0000256" key="4">
    <source>
        <dbReference type="ARBA" id="ARBA00022803"/>
    </source>
</evidence>
<protein>
    <recommendedName>
        <fullName evidence="7">Kinesin light chain</fullName>
    </recommendedName>
</protein>
<organism evidence="5 6">
    <name type="scientific">Clonostachys chloroleuca</name>
    <dbReference type="NCBI Taxonomy" id="1926264"/>
    <lineage>
        <taxon>Eukaryota</taxon>
        <taxon>Fungi</taxon>
        <taxon>Dikarya</taxon>
        <taxon>Ascomycota</taxon>
        <taxon>Pezizomycotina</taxon>
        <taxon>Sordariomycetes</taxon>
        <taxon>Hypocreomycetidae</taxon>
        <taxon>Hypocreales</taxon>
        <taxon>Bionectriaceae</taxon>
        <taxon>Clonostachys</taxon>
    </lineage>
</organism>
<evidence type="ECO:0000313" key="5">
    <source>
        <dbReference type="EMBL" id="CAI6099492.1"/>
    </source>
</evidence>
<keyword evidence="6" id="KW-1185">Reference proteome</keyword>
<dbReference type="SUPFAM" id="SSF48452">
    <property type="entry name" value="TPR-like"/>
    <property type="match status" value="1"/>
</dbReference>
<dbReference type="AlphaFoldDB" id="A0AA35VLT1"/>
<dbReference type="Gene3D" id="1.25.40.10">
    <property type="entry name" value="Tetratricopeptide repeat domain"/>
    <property type="match status" value="1"/>
</dbReference>
<dbReference type="PANTHER" id="PTHR45783:SF3">
    <property type="entry name" value="KINESIN LIGHT CHAIN"/>
    <property type="match status" value="1"/>
</dbReference>
<dbReference type="InterPro" id="IPR011990">
    <property type="entry name" value="TPR-like_helical_dom_sf"/>
</dbReference>
<evidence type="ECO:0000256" key="2">
    <source>
        <dbReference type="ARBA" id="ARBA00022490"/>
    </source>
</evidence>
<dbReference type="GO" id="GO:0005871">
    <property type="term" value="C:kinesin complex"/>
    <property type="evidence" value="ECO:0007669"/>
    <property type="project" value="InterPro"/>
</dbReference>
<dbReference type="GO" id="GO:0007018">
    <property type="term" value="P:microtubule-based movement"/>
    <property type="evidence" value="ECO:0007669"/>
    <property type="project" value="TreeGrafter"/>
</dbReference>
<evidence type="ECO:0000256" key="1">
    <source>
        <dbReference type="ARBA" id="ARBA00004496"/>
    </source>
</evidence>
<comment type="caution">
    <text evidence="5">The sequence shown here is derived from an EMBL/GenBank/DDBJ whole genome shotgun (WGS) entry which is preliminary data.</text>
</comment>
<dbReference type="Pfam" id="PF13424">
    <property type="entry name" value="TPR_12"/>
    <property type="match status" value="1"/>
</dbReference>
<dbReference type="GO" id="GO:0005737">
    <property type="term" value="C:cytoplasm"/>
    <property type="evidence" value="ECO:0007669"/>
    <property type="project" value="UniProtKB-SubCell"/>
</dbReference>
<reference evidence="5" key="1">
    <citation type="submission" date="2023-01" db="EMBL/GenBank/DDBJ databases">
        <authorList>
            <person name="Piombo E."/>
        </authorList>
    </citation>
    <scope>NUCLEOTIDE SEQUENCE</scope>
</reference>
<gene>
    <name evidence="5" type="ORF">CCHLO57077_00016894</name>
</gene>
<keyword evidence="3" id="KW-0677">Repeat</keyword>
<dbReference type="Proteomes" id="UP001160390">
    <property type="component" value="Unassembled WGS sequence"/>
</dbReference>
<evidence type="ECO:0000313" key="6">
    <source>
        <dbReference type="Proteomes" id="UP001160390"/>
    </source>
</evidence>
<name>A0AA35VLT1_9HYPO</name>